<dbReference type="FunFam" id="3.40.50.720:FF:000121">
    <property type="entry name" value="Prostaglandin reductase 2"/>
    <property type="match status" value="1"/>
</dbReference>
<dbReference type="AlphaFoldDB" id="A0AA39JWE4"/>
<dbReference type="SUPFAM" id="SSF51735">
    <property type="entry name" value="NAD(P)-binding Rossmann-fold domains"/>
    <property type="match status" value="1"/>
</dbReference>
<dbReference type="InterPro" id="IPR020843">
    <property type="entry name" value="ER"/>
</dbReference>
<evidence type="ECO:0000313" key="4">
    <source>
        <dbReference type="Proteomes" id="UP001175226"/>
    </source>
</evidence>
<reference evidence="3" key="1">
    <citation type="submission" date="2023-06" db="EMBL/GenBank/DDBJ databases">
        <authorList>
            <consortium name="Lawrence Berkeley National Laboratory"/>
            <person name="Ahrendt S."/>
            <person name="Sahu N."/>
            <person name="Indic B."/>
            <person name="Wong-Bajracharya J."/>
            <person name="Merenyi Z."/>
            <person name="Ke H.-M."/>
            <person name="Monk M."/>
            <person name="Kocsube S."/>
            <person name="Drula E."/>
            <person name="Lipzen A."/>
            <person name="Balint B."/>
            <person name="Henrissat B."/>
            <person name="Andreopoulos B."/>
            <person name="Martin F.M."/>
            <person name="Harder C.B."/>
            <person name="Rigling D."/>
            <person name="Ford K.L."/>
            <person name="Foster G.D."/>
            <person name="Pangilinan J."/>
            <person name="Papanicolaou A."/>
            <person name="Barry K."/>
            <person name="LaButti K."/>
            <person name="Viragh M."/>
            <person name="Koriabine M."/>
            <person name="Yan M."/>
            <person name="Riley R."/>
            <person name="Champramary S."/>
            <person name="Plett K.L."/>
            <person name="Tsai I.J."/>
            <person name="Slot J."/>
            <person name="Sipos G."/>
            <person name="Plett J."/>
            <person name="Nagy L.G."/>
            <person name="Grigoriev I.V."/>
        </authorList>
    </citation>
    <scope>NUCLEOTIDE SEQUENCE</scope>
    <source>
        <strain evidence="3">FPL87.14</strain>
    </source>
</reference>
<gene>
    <name evidence="3" type="ORF">EV421DRAFT_2032304</name>
</gene>
<dbReference type="PANTHER" id="PTHR43205">
    <property type="entry name" value="PROSTAGLANDIN REDUCTASE"/>
    <property type="match status" value="1"/>
</dbReference>
<organism evidence="3 4">
    <name type="scientific">Armillaria borealis</name>
    <dbReference type="NCBI Taxonomy" id="47425"/>
    <lineage>
        <taxon>Eukaryota</taxon>
        <taxon>Fungi</taxon>
        <taxon>Dikarya</taxon>
        <taxon>Basidiomycota</taxon>
        <taxon>Agaricomycotina</taxon>
        <taxon>Agaricomycetes</taxon>
        <taxon>Agaricomycetidae</taxon>
        <taxon>Agaricales</taxon>
        <taxon>Marasmiineae</taxon>
        <taxon>Physalacriaceae</taxon>
        <taxon>Armillaria</taxon>
    </lineage>
</organism>
<dbReference type="InterPro" id="IPR045010">
    <property type="entry name" value="MDR_fam"/>
</dbReference>
<evidence type="ECO:0000256" key="1">
    <source>
        <dbReference type="ARBA" id="ARBA00023002"/>
    </source>
</evidence>
<dbReference type="Pfam" id="PF00107">
    <property type="entry name" value="ADH_zinc_N"/>
    <property type="match status" value="1"/>
</dbReference>
<dbReference type="SMART" id="SM00829">
    <property type="entry name" value="PKS_ER"/>
    <property type="match status" value="1"/>
</dbReference>
<dbReference type="Gene3D" id="3.40.50.720">
    <property type="entry name" value="NAD(P)-binding Rossmann-like Domain"/>
    <property type="match status" value="1"/>
</dbReference>
<dbReference type="PANTHER" id="PTHR43205:SF42">
    <property type="entry name" value="ALCOHOL DEHYDROGENASE, ZINC-CONTAINING (AFU_ORTHOLOGUE AFUA_7G04530)"/>
    <property type="match status" value="1"/>
</dbReference>
<comment type="caution">
    <text evidence="3">The sequence shown here is derived from an EMBL/GenBank/DDBJ whole genome shotgun (WGS) entry which is preliminary data.</text>
</comment>
<dbReference type="SUPFAM" id="SSF50129">
    <property type="entry name" value="GroES-like"/>
    <property type="match status" value="1"/>
</dbReference>
<proteinExistence type="predicted"/>
<evidence type="ECO:0000313" key="3">
    <source>
        <dbReference type="EMBL" id="KAK0450171.1"/>
    </source>
</evidence>
<dbReference type="Gene3D" id="3.90.180.10">
    <property type="entry name" value="Medium-chain alcohol dehydrogenases, catalytic domain"/>
    <property type="match status" value="1"/>
</dbReference>
<protein>
    <recommendedName>
        <fullName evidence="2">Enoyl reductase (ER) domain-containing protein</fullName>
    </recommendedName>
</protein>
<dbReference type="Pfam" id="PF16884">
    <property type="entry name" value="ADH_N_2"/>
    <property type="match status" value="1"/>
</dbReference>
<dbReference type="CDD" id="cd05288">
    <property type="entry name" value="PGDH"/>
    <property type="match status" value="1"/>
</dbReference>
<keyword evidence="4" id="KW-1185">Reference proteome</keyword>
<evidence type="ECO:0000259" key="2">
    <source>
        <dbReference type="SMART" id="SM00829"/>
    </source>
</evidence>
<feature type="domain" description="Enoyl reductase (ER)" evidence="2">
    <location>
        <begin position="17"/>
        <end position="344"/>
    </location>
</feature>
<dbReference type="EMBL" id="JAUEPT010000007">
    <property type="protein sequence ID" value="KAK0450171.1"/>
    <property type="molecule type" value="Genomic_DNA"/>
</dbReference>
<dbReference type="InterPro" id="IPR011032">
    <property type="entry name" value="GroES-like_sf"/>
</dbReference>
<keyword evidence="1" id="KW-0560">Oxidoreductase</keyword>
<name>A0AA39JWE4_9AGAR</name>
<sequence length="354" mass="38387">MAFKRIVLNERPKGYIGENTFRSEQCHLKDYEPKQGQVLVQVTWLSLDPAMRGYLNDVRSYMPPVQIGETMRGVGLGVVIKKGKGSQLSIGDIVYGGFGWSEYAVMEDEKLKKITCVCCFTCQGRITDSDACRVPPGAEPLDFLNSLGLPGITAYIGLKEVCSIKKGETLVVSGAAGAVGSLVCQLGKREGAKVIAIAGTDEKCSWLKNDIGVDETLNYKSQTFAQDFKKLGYVDAYFDNVGGEMLDLVLTRLNKGARIALCGAISAYNERPKGLKNYLTLISQRAKMQGFIVQVPSLFSVAEISKGLGDGSLKRKFHIVEGLEHAPAALPMLFSGQNNGKLVVKVSSAPQSKL</sequence>
<accession>A0AA39JWE4</accession>
<dbReference type="GO" id="GO:0016628">
    <property type="term" value="F:oxidoreductase activity, acting on the CH-CH group of donors, NAD or NADP as acceptor"/>
    <property type="evidence" value="ECO:0007669"/>
    <property type="project" value="InterPro"/>
</dbReference>
<dbReference type="InterPro" id="IPR036291">
    <property type="entry name" value="NAD(P)-bd_dom_sf"/>
</dbReference>
<dbReference type="Proteomes" id="UP001175226">
    <property type="component" value="Unassembled WGS sequence"/>
</dbReference>
<dbReference type="InterPro" id="IPR041694">
    <property type="entry name" value="ADH_N_2"/>
</dbReference>
<dbReference type="InterPro" id="IPR013149">
    <property type="entry name" value="ADH-like_C"/>
</dbReference>